<dbReference type="InterPro" id="IPR052956">
    <property type="entry name" value="Mesenchyme-surface_protein"/>
</dbReference>
<feature type="region of interest" description="Disordered" evidence="1">
    <location>
        <begin position="441"/>
        <end position="468"/>
    </location>
</feature>
<dbReference type="PANTHER" id="PTHR46928">
    <property type="entry name" value="MESENCHYME-SPECIFIC CELL SURFACE GLYCOPROTEIN"/>
    <property type="match status" value="1"/>
</dbReference>
<evidence type="ECO:0000256" key="2">
    <source>
        <dbReference type="SAM" id="SignalP"/>
    </source>
</evidence>
<dbReference type="Pfam" id="PF04122">
    <property type="entry name" value="CW_binding_2"/>
    <property type="match status" value="3"/>
</dbReference>
<protein>
    <submittedName>
        <fullName evidence="4">Choice-of-anchor I family protein</fullName>
    </submittedName>
</protein>
<dbReference type="Pfam" id="PF22494">
    <property type="entry name" value="choice_anch_I"/>
    <property type="match status" value="1"/>
</dbReference>
<name>A0ABY4EHM4_9BACI</name>
<dbReference type="EMBL" id="CP095073">
    <property type="protein sequence ID" value="UOQ43927.1"/>
    <property type="molecule type" value="Genomic_DNA"/>
</dbReference>
<feature type="domain" description="Choice-of-anchor I" evidence="3">
    <location>
        <begin position="56"/>
        <end position="556"/>
    </location>
</feature>
<gene>
    <name evidence="4" type="ORF">MUN89_18980</name>
</gene>
<dbReference type="InterPro" id="IPR007253">
    <property type="entry name" value="Cell_wall-bd_2"/>
</dbReference>
<keyword evidence="5" id="KW-1185">Reference proteome</keyword>
<organism evidence="4 5">
    <name type="scientific">Halobacillus salinarum</name>
    <dbReference type="NCBI Taxonomy" id="2932257"/>
    <lineage>
        <taxon>Bacteria</taxon>
        <taxon>Bacillati</taxon>
        <taxon>Bacillota</taxon>
        <taxon>Bacilli</taxon>
        <taxon>Bacillales</taxon>
        <taxon>Bacillaceae</taxon>
        <taxon>Halobacillus</taxon>
    </lineage>
</organism>
<dbReference type="PANTHER" id="PTHR46928:SF1">
    <property type="entry name" value="MESENCHYME-SPECIFIC CELL SURFACE GLYCOPROTEIN"/>
    <property type="match status" value="1"/>
</dbReference>
<evidence type="ECO:0000259" key="3">
    <source>
        <dbReference type="Pfam" id="PF22494"/>
    </source>
</evidence>
<keyword evidence="2" id="KW-0732">Signal</keyword>
<evidence type="ECO:0000313" key="5">
    <source>
        <dbReference type="Proteomes" id="UP000831787"/>
    </source>
</evidence>
<dbReference type="RefSeq" id="WP_244709472.1">
    <property type="nucleotide sequence ID" value="NZ_CP095073.1"/>
</dbReference>
<dbReference type="NCBIfam" id="NF038117">
    <property type="entry name" value="choice_anch_I"/>
    <property type="match status" value="1"/>
</dbReference>
<evidence type="ECO:0000256" key="1">
    <source>
        <dbReference type="SAM" id="MobiDB-lite"/>
    </source>
</evidence>
<reference evidence="4 5" key="1">
    <citation type="submission" date="2022-04" db="EMBL/GenBank/DDBJ databases">
        <title>Halobacillus sp. isolated from saltern.</title>
        <authorList>
            <person name="Won M."/>
            <person name="Lee C.-M."/>
            <person name="Woen H.-Y."/>
            <person name="Kwon S.-W."/>
        </authorList>
    </citation>
    <scope>NUCLEOTIDE SEQUENCE [LARGE SCALE GENOMIC DNA]</scope>
    <source>
        <strain evidence="4 5">SSBR10-3</strain>
    </source>
</reference>
<dbReference type="Gene3D" id="2.130.10.10">
    <property type="entry name" value="YVTN repeat-like/Quinoprotein amine dehydrogenase"/>
    <property type="match status" value="1"/>
</dbReference>
<dbReference type="Proteomes" id="UP000831787">
    <property type="component" value="Chromosome"/>
</dbReference>
<dbReference type="SUPFAM" id="SSF75011">
    <property type="entry name" value="3-carboxy-cis,cis-mucoante lactonizing enzyme"/>
    <property type="match status" value="1"/>
</dbReference>
<dbReference type="InterPro" id="IPR055188">
    <property type="entry name" value="Choice_anch_I"/>
</dbReference>
<proteinExistence type="predicted"/>
<evidence type="ECO:0000313" key="4">
    <source>
        <dbReference type="EMBL" id="UOQ43927.1"/>
    </source>
</evidence>
<feature type="signal peptide" evidence="2">
    <location>
        <begin position="1"/>
        <end position="23"/>
    </location>
</feature>
<accession>A0ABY4EHM4</accession>
<dbReference type="Gene3D" id="3.40.50.12090">
    <property type="match status" value="2"/>
</dbReference>
<sequence length="850" mass="91951">MKKTSFVLSTVLTAALFSSSAVAASPAESISTYHSDKDELAISFAGRYDSGAELDSGGSEIVEYDKKHQRAFSINGDANALDILDLSDTEKRGEISLFKRVKFADLALGDFSVDGPTSVAVHPDNDFIAVAIVNDTKTENGEVVFLNTDGELIASYQVGALPDMLTFTSDGSKLLVANEAEPNDDYTKDPEGSVSIIDISSGPANGKVATAGFKNLDNSKVDDNVRTFGPEATAAQDFEPEYITVSDDNKKAYVSLQENNAIAELDLMNGEFTAVHGLGFKDHSLERNALDASNDTNSINMKPMPVLGMYQPDAIASYTVDGKTYIITPNEGDSRDYDGYSEETRVGDLEEDTGKDVHLNADFYEGFNQDELDKMVENGLFDDDQLGRLHVTTANGLNEDDEYEALYSFGGRSFSIYQADQFQQVYDSGDEFENIIADARPEYFNTNNDDNGFKSRSDDKGPEPESAEVGKINGKTYAFIGLERQGGIMVYNIDNPEKPYFVNYFSTRDFSSEDEAIKGDSAPEGLTFIAAEDSPTDKPMLLAGYEVSGTVAAYNVESLLGEKRLAGKNRYETAVEISKEGWEQADTVVIARGDIFADALAGTPLAYKEDAPILLSHNEYLDDSIREEVSRLQAKHAIILGGPNAVSSHVQYQLSGLGLSVERIYGDTRFGTAANVAARLDGQPEKAIVVNGDRFADALAAAPYAAKHGYPILLSKENKIPEKTELGLTNIDSSIVIGGEGVVGPKVMSMLPDAKRYAGTNRFETAAKVVNELYESGNTAFVSTGYEFADALTGSVLAAKKNAAALLVKQNQIPDSIAKAYNDLSIEKLYILGGPGAVNEEVAEQLKPEW</sequence>
<feature type="chain" id="PRO_5047508445" evidence="2">
    <location>
        <begin position="24"/>
        <end position="850"/>
    </location>
</feature>
<feature type="compositionally biased region" description="Basic and acidic residues" evidence="1">
    <location>
        <begin position="451"/>
        <end position="463"/>
    </location>
</feature>
<dbReference type="InterPro" id="IPR015943">
    <property type="entry name" value="WD40/YVTN_repeat-like_dom_sf"/>
</dbReference>